<feature type="domain" description="DUF4097" evidence="2">
    <location>
        <begin position="46"/>
        <end position="230"/>
    </location>
</feature>
<organism evidence="3 4">
    <name type="scientific">Carboxylicivirga linearis</name>
    <dbReference type="NCBI Taxonomy" id="1628157"/>
    <lineage>
        <taxon>Bacteria</taxon>
        <taxon>Pseudomonadati</taxon>
        <taxon>Bacteroidota</taxon>
        <taxon>Bacteroidia</taxon>
        <taxon>Marinilabiliales</taxon>
        <taxon>Marinilabiliaceae</taxon>
        <taxon>Carboxylicivirga</taxon>
    </lineage>
</organism>
<comment type="caution">
    <text evidence="3">The sequence shown here is derived from an EMBL/GenBank/DDBJ whole genome shotgun (WGS) entry which is preliminary data.</text>
</comment>
<gene>
    <name evidence="3" type="ORF">KEM10_11735</name>
</gene>
<dbReference type="InterPro" id="IPR025164">
    <property type="entry name" value="Toastrack_DUF4097"/>
</dbReference>
<evidence type="ECO:0000259" key="2">
    <source>
        <dbReference type="Pfam" id="PF13349"/>
    </source>
</evidence>
<dbReference type="PANTHER" id="PTHR34094:SF1">
    <property type="entry name" value="PROTEIN FAM185A"/>
    <property type="match status" value="1"/>
</dbReference>
<proteinExistence type="predicted"/>
<keyword evidence="4" id="KW-1185">Reference proteome</keyword>
<keyword evidence="1" id="KW-0732">Signal</keyword>
<protein>
    <submittedName>
        <fullName evidence="3">DUF4097 family beta strand repeat protein</fullName>
    </submittedName>
</protein>
<dbReference type="EMBL" id="JAGUCO010000007">
    <property type="protein sequence ID" value="MBS2098951.1"/>
    <property type="molecule type" value="Genomic_DNA"/>
</dbReference>
<dbReference type="Proteomes" id="UP000708576">
    <property type="component" value="Unassembled WGS sequence"/>
</dbReference>
<evidence type="ECO:0000313" key="4">
    <source>
        <dbReference type="Proteomes" id="UP000708576"/>
    </source>
</evidence>
<dbReference type="PANTHER" id="PTHR34094">
    <property type="match status" value="1"/>
</dbReference>
<name>A0ABS5JX75_9BACT</name>
<dbReference type="RefSeq" id="WP_212216194.1">
    <property type="nucleotide sequence ID" value="NZ_JAGUCO010000007.1"/>
</dbReference>
<accession>A0ABS5JX75</accession>
<feature type="chain" id="PRO_5045914108" evidence="1">
    <location>
        <begin position="20"/>
        <end position="337"/>
    </location>
</feature>
<evidence type="ECO:0000256" key="1">
    <source>
        <dbReference type="SAM" id="SignalP"/>
    </source>
</evidence>
<dbReference type="Pfam" id="PF13349">
    <property type="entry name" value="DUF4097"/>
    <property type="match status" value="1"/>
</dbReference>
<feature type="signal peptide" evidence="1">
    <location>
        <begin position="1"/>
        <end position="19"/>
    </location>
</feature>
<reference evidence="3 4" key="1">
    <citation type="journal article" date="2015" name="Int. J. Syst. Evol. Microbiol.">
        <title>Carboxylicivirga linearis sp. nov., isolated from a sea cucumber culture pond.</title>
        <authorList>
            <person name="Wang F.Q."/>
            <person name="Zhou Y.X."/>
            <person name="Lin X.Z."/>
            <person name="Chen G.J."/>
            <person name="Du Z.J."/>
        </authorList>
    </citation>
    <scope>NUCLEOTIDE SEQUENCE [LARGE SCALE GENOMIC DNA]</scope>
    <source>
        <strain evidence="3 4">FB218</strain>
    </source>
</reference>
<sequence length="337" mass="35725">MRKLYFLLVVMIATTVVSAQGLQKVYEGSKDFDQVSAVKISGDFCKVEFQKGDKVNVTAELSANKELDNYDVAMKVTDGVLTVDVNKPSSGWSSHSGFVTVTLPDGVNIDVVTSSGYITLAGFKNAKVKAESKSGKIKVSNLEGSADLSTKSATITVDNITGDIETSSKGGAQTINNIKGNAEIVSYSGSLIIENVEGNCKGETTDGNLTMKNIQGDIKLKSNSGSIKLSDATGNITSFSGAGSLNLFNVKGVFDITSGKGEVIGTRVEFTASSNIKTTEGKIKLKLNNSKEDLAFECESEKGMIVVYGKAKKKKNKQGKGSILITTYSTTGAQNYY</sequence>
<evidence type="ECO:0000313" key="3">
    <source>
        <dbReference type="EMBL" id="MBS2098951.1"/>
    </source>
</evidence>